<keyword evidence="7" id="KW-0067">ATP-binding</keyword>
<evidence type="ECO:0000259" key="14">
    <source>
        <dbReference type="Pfam" id="PF02463"/>
    </source>
</evidence>
<dbReference type="GO" id="GO:0005524">
    <property type="term" value="F:ATP binding"/>
    <property type="evidence" value="ECO:0007669"/>
    <property type="project" value="UniProtKB-KW"/>
</dbReference>
<dbReference type="PANTHER" id="PTHR19306:SF6">
    <property type="entry name" value="STRUCTURAL MAINTENANCE OF CHROMOSOMES PROTEIN 6"/>
    <property type="match status" value="1"/>
</dbReference>
<evidence type="ECO:0000256" key="12">
    <source>
        <dbReference type="SAM" id="Coils"/>
    </source>
</evidence>
<evidence type="ECO:0000256" key="10">
    <source>
        <dbReference type="ARBA" id="ARBA00023204"/>
    </source>
</evidence>
<dbReference type="GO" id="GO:0003697">
    <property type="term" value="F:single-stranded DNA binding"/>
    <property type="evidence" value="ECO:0007669"/>
    <property type="project" value="TreeGrafter"/>
</dbReference>
<dbReference type="EMBL" id="CM010718">
    <property type="protein sequence ID" value="RZC57416.1"/>
    <property type="molecule type" value="Genomic_DNA"/>
</dbReference>
<evidence type="ECO:0000256" key="6">
    <source>
        <dbReference type="ARBA" id="ARBA00022763"/>
    </source>
</evidence>
<name>A0A4Y7JA91_PAPSO</name>
<evidence type="ECO:0000313" key="16">
    <source>
        <dbReference type="Proteomes" id="UP000316621"/>
    </source>
</evidence>
<feature type="coiled-coil region" evidence="12">
    <location>
        <begin position="210"/>
        <end position="350"/>
    </location>
</feature>
<feature type="domain" description="RecF/RecN/SMC N-terminal" evidence="14">
    <location>
        <begin position="20"/>
        <end position="990"/>
    </location>
</feature>
<evidence type="ECO:0000256" key="8">
    <source>
        <dbReference type="ARBA" id="ARBA00023054"/>
    </source>
</evidence>
<keyword evidence="5" id="KW-0547">Nucleotide-binding</keyword>
<dbReference type="GO" id="GO:0005634">
    <property type="term" value="C:nucleus"/>
    <property type="evidence" value="ECO:0007669"/>
    <property type="project" value="UniProtKB-SubCell"/>
</dbReference>
<dbReference type="Gene3D" id="3.40.50.300">
    <property type="entry name" value="P-loop containing nucleotide triphosphate hydrolases"/>
    <property type="match status" value="2"/>
</dbReference>
<dbReference type="GO" id="GO:0000724">
    <property type="term" value="P:double-strand break repair via homologous recombination"/>
    <property type="evidence" value="ECO:0007669"/>
    <property type="project" value="TreeGrafter"/>
</dbReference>
<evidence type="ECO:0000256" key="9">
    <source>
        <dbReference type="ARBA" id="ARBA00023172"/>
    </source>
</evidence>
<evidence type="ECO:0000313" key="15">
    <source>
        <dbReference type="EMBL" id="RZC57416.1"/>
    </source>
</evidence>
<keyword evidence="16" id="KW-1185">Reference proteome</keyword>
<accession>A0A4Y7JA91</accession>
<dbReference type="STRING" id="3469.A0A4Y7JA91"/>
<evidence type="ECO:0000256" key="13">
    <source>
        <dbReference type="SAM" id="SignalP"/>
    </source>
</evidence>
<dbReference type="SUPFAM" id="SSF52540">
    <property type="entry name" value="P-loop containing nucleoside triphosphate hydrolases"/>
    <property type="match status" value="1"/>
</dbReference>
<dbReference type="Pfam" id="PF02463">
    <property type="entry name" value="SMC_N"/>
    <property type="match status" value="1"/>
</dbReference>
<feature type="coiled-coil region" evidence="12">
    <location>
        <begin position="670"/>
        <end position="775"/>
    </location>
</feature>
<feature type="chain" id="PRO_5021357175" description="RecF/RecN/SMC N-terminal domain-containing protein" evidence="13">
    <location>
        <begin position="19"/>
        <end position="1012"/>
    </location>
</feature>
<evidence type="ECO:0000256" key="7">
    <source>
        <dbReference type="ARBA" id="ARBA00022840"/>
    </source>
</evidence>
<keyword evidence="13" id="KW-0732">Signal</keyword>
<keyword evidence="6" id="KW-0227">DNA damage</keyword>
<evidence type="ECO:0000256" key="5">
    <source>
        <dbReference type="ARBA" id="ARBA00022741"/>
    </source>
</evidence>
<proteinExistence type="inferred from homology"/>
<keyword evidence="9" id="KW-0233">DNA recombination</keyword>
<keyword evidence="4" id="KW-0158">Chromosome</keyword>
<dbReference type="GO" id="GO:0051276">
    <property type="term" value="P:chromosome organization"/>
    <property type="evidence" value="ECO:0007669"/>
    <property type="project" value="UniProtKB-ARBA"/>
</dbReference>
<feature type="signal peptide" evidence="13">
    <location>
        <begin position="1"/>
        <end position="18"/>
    </location>
</feature>
<dbReference type="InterPro" id="IPR003395">
    <property type="entry name" value="RecF/RecN/SMC_N"/>
</dbReference>
<evidence type="ECO:0000256" key="2">
    <source>
        <dbReference type="ARBA" id="ARBA00004286"/>
    </source>
</evidence>
<dbReference type="GO" id="GO:0035861">
    <property type="term" value="C:site of double-strand break"/>
    <property type="evidence" value="ECO:0007669"/>
    <property type="project" value="TreeGrafter"/>
</dbReference>
<organism evidence="15 16">
    <name type="scientific">Papaver somniferum</name>
    <name type="common">Opium poppy</name>
    <dbReference type="NCBI Taxonomy" id="3469"/>
    <lineage>
        <taxon>Eukaryota</taxon>
        <taxon>Viridiplantae</taxon>
        <taxon>Streptophyta</taxon>
        <taxon>Embryophyta</taxon>
        <taxon>Tracheophyta</taxon>
        <taxon>Spermatophyta</taxon>
        <taxon>Magnoliopsida</taxon>
        <taxon>Ranunculales</taxon>
        <taxon>Papaveraceae</taxon>
        <taxon>Papaveroideae</taxon>
        <taxon>Papaver</taxon>
    </lineage>
</organism>
<keyword evidence="11" id="KW-0539">Nucleus</keyword>
<protein>
    <recommendedName>
        <fullName evidence="14">RecF/RecN/SMC N-terminal domain-containing protein</fullName>
    </recommendedName>
</protein>
<dbReference type="GO" id="GO:0003684">
    <property type="term" value="F:damaged DNA binding"/>
    <property type="evidence" value="ECO:0007669"/>
    <property type="project" value="TreeGrafter"/>
</dbReference>
<evidence type="ECO:0000256" key="3">
    <source>
        <dbReference type="ARBA" id="ARBA00006793"/>
    </source>
</evidence>
<evidence type="ECO:0000256" key="1">
    <source>
        <dbReference type="ARBA" id="ARBA00004123"/>
    </source>
</evidence>
<comment type="similarity">
    <text evidence="3">Belongs to the SMC family. SMC6 subfamily.</text>
</comment>
<comment type="subcellular location">
    <subcellularLocation>
        <location evidence="2">Chromosome</location>
    </subcellularLocation>
    <subcellularLocation>
        <location evidence="1">Nucleus</location>
    </subcellularLocation>
</comment>
<evidence type="ECO:0000256" key="11">
    <source>
        <dbReference type="ARBA" id="ARBA00023242"/>
    </source>
</evidence>
<dbReference type="Gene3D" id="1.10.287.1490">
    <property type="match status" value="1"/>
</dbReference>
<dbReference type="Gramene" id="RZC57416">
    <property type="protein sequence ID" value="RZC57416"/>
    <property type="gene ID" value="C5167_004720"/>
</dbReference>
<dbReference type="AlphaFoldDB" id="A0A4Y7JA91"/>
<dbReference type="Proteomes" id="UP000316621">
    <property type="component" value="Chromosome 4"/>
</dbReference>
<sequence length="1012" mass="115006">MLRTSCVTLTWRFILVMAYFITGQNGSGKSAILTALCVAFGVRAKETQRAAKLKDFIKTGCSYALVRVEIKNQGEEAFEPEIYGDVIVVERQIRDSGSNTTVLKNHRGVTIDKSREFLHSGNDKDKFKFFYKATLLEQVHGLLDDIGIQLESVSVLVDECESSVRPIIKELDVLKLKIESMEHVDELHHEMQQVRKKLAWLLVYEGDRKIQEQASTIEKLKERIPKCQAKSDQWTDTVVALKDQFEKKKREIDCILEKMPESARKMDELQQDLTLATKERYELEEKHTHTSNHILELGKRASSLEKQINELQEQHVRNTEAEGNEVEEKLKALQEDFDAATRIIAELKVEELTVTENVSMTMQRINQIASDIKEGERNHRKIISHISKLRLSSTNKVTAFGGEKVLQLLRSIERRHREFTIPPIGPIGAHLNLVNGDSWAYAVEAAIGWMLNAFIVMNHGDFQCLRECAKEAGYKAWHKLNIIIYDFSIPLLNIPSHKLPQTSHPTVLSVIHSENHTVMNVLVDKGSAERQVLVSDYKAGKSVAFDQRISNLKEVFTEDGTNMYTRGSVQSIHHPDKKIISGRLCGSFAGEIDHSEKEASKVQNEVKQGQAIKRNAESDLESLQGRLNTIKRRRLNIELDSTSKEFNLQSLKNLCNSYASEANSLSAPNVDELQEEILKIQGEIKAKEMILEDLQARMKDAEEKIKNLKVSVQNLSELAKGESKAYDEAEKELIAITDNLSKAETKASGYEEIMHNKVLQEIKDAEATHQELLLNHPEKLKTASLICPESEVESLGGCRGSTPEELRARLNRLRQRHQRESQIHSESLDDLRSLYEKKESKILRKRKTYEALRGMLNSCQSALEMRITKFKKNAHYLKSELTWQFNNNLSNKGISGHIKVNYNEKTLSLEVKMPQDASKDKVCDARGLSGGERSFSTLCFTLAIHGMTEAPFRAMDEFDVYMDAVSRKISLETLVEFALEQGSQWIFITPHDISTITSGDRIKKQQMPAPRS</sequence>
<keyword evidence="10" id="KW-0234">DNA repair</keyword>
<keyword evidence="8 12" id="KW-0175">Coiled coil</keyword>
<evidence type="ECO:0000256" key="4">
    <source>
        <dbReference type="ARBA" id="ARBA00022454"/>
    </source>
</evidence>
<dbReference type="PANTHER" id="PTHR19306">
    <property type="entry name" value="STRUCTURAL MAINTENANCE OF CHROMOSOMES 5,6 SMC5, SMC6"/>
    <property type="match status" value="1"/>
</dbReference>
<gene>
    <name evidence="15" type="ORF">C5167_004720</name>
</gene>
<dbReference type="InterPro" id="IPR027417">
    <property type="entry name" value="P-loop_NTPase"/>
</dbReference>
<feature type="coiled-coil region" evidence="12">
    <location>
        <begin position="613"/>
        <end position="640"/>
    </location>
</feature>
<reference evidence="15 16" key="1">
    <citation type="journal article" date="2018" name="Science">
        <title>The opium poppy genome and morphinan production.</title>
        <authorList>
            <person name="Guo L."/>
            <person name="Winzer T."/>
            <person name="Yang X."/>
            <person name="Li Y."/>
            <person name="Ning Z."/>
            <person name="He Z."/>
            <person name="Teodor R."/>
            <person name="Lu Y."/>
            <person name="Bowser T.A."/>
            <person name="Graham I.A."/>
            <person name="Ye K."/>
        </authorList>
    </citation>
    <scope>NUCLEOTIDE SEQUENCE [LARGE SCALE GENOMIC DNA]</scope>
    <source>
        <strain evidence="16">cv. HN1</strain>
        <tissue evidence="15">Leaves</tissue>
    </source>
</reference>
<dbReference type="GO" id="GO:0030915">
    <property type="term" value="C:Smc5-Smc6 complex"/>
    <property type="evidence" value="ECO:0007669"/>
    <property type="project" value="TreeGrafter"/>
</dbReference>
<dbReference type="OMA" id="QCKLFFD"/>